<organism evidence="1 2">
    <name type="scientific">Lasiodiplodia mahajangana</name>
    <dbReference type="NCBI Taxonomy" id="1108764"/>
    <lineage>
        <taxon>Eukaryota</taxon>
        <taxon>Fungi</taxon>
        <taxon>Dikarya</taxon>
        <taxon>Ascomycota</taxon>
        <taxon>Pezizomycotina</taxon>
        <taxon>Dothideomycetes</taxon>
        <taxon>Dothideomycetes incertae sedis</taxon>
        <taxon>Botryosphaeriales</taxon>
        <taxon>Botryosphaeriaceae</taxon>
        <taxon>Lasiodiplodia</taxon>
    </lineage>
</organism>
<evidence type="ECO:0000313" key="1">
    <source>
        <dbReference type="EMBL" id="KAJ8131646.1"/>
    </source>
</evidence>
<sequence length="710" mass="79934">MAATETSALLQGLVWAITGISMLFLGLRLYIKWKYRGKLWYDDYALMASMLLLLVNGSLIERIIVLGYGRHIKEILATAPQHLRWIVTDLQVISGVVRLSTNIARVSFAITLLRLSNEREKRIVWFAIITLLAVTTPAIILPFVSCRPYEKIFDPSIPGTCLKKGVSIGYFIFEGAYTALIDFLLVALPWRILSKLQIRRVEKLGASLAMSLGLLSGIITIVRVVYTLEITDPDWTYSSKDLTIWNMAEPASVIIAASLPNLRVFIVRNTASLKASFRGGSGGRLGTRGKYQKTDDIDLDKVQKTMNAISAGGDKKRGEAKAWITARTEDDESERSILYEEDFYIFYLFPELIRFPNMNVLRARFRMPTGPLYRTLRQYSAGKPTSRLGIWTSTNGAPPVTKRDEAAKALTFAITNEKPCRWGNPLIEYFGYKGNPNSSIRYGEFAKNGTDAMGRLTDMIMRNGFVFVTEVPTDSAEPTKDLLSKIGPIRETHYGGFYDFTPNGAIADTAYTNLPLPAHTDNTYFSEPAGLQAFHLLSHTGAGADRGGKSLLADGFYAAHILKNERPDLFDVLASVGIPCHASGNKGIAIAPDKLYPVLDYDWERNVMHRVRWNNDDRGIIPVGGKFSSKQWYEAAFKWYEILRRKELEYWFQLEPGTLLIFNNHRALHGRSAFIGVRRMCGGYINRDDFVSRWRNTNYSQSQVLRQVIG</sequence>
<accession>A0ACC2JVW4</accession>
<keyword evidence="2" id="KW-1185">Reference proteome</keyword>
<protein>
    <submittedName>
        <fullName evidence="1">Uncharacterized protein</fullName>
    </submittedName>
</protein>
<gene>
    <name evidence="1" type="ORF">O1611_g1979</name>
</gene>
<dbReference type="EMBL" id="JAPUUL010000253">
    <property type="protein sequence ID" value="KAJ8131646.1"/>
    <property type="molecule type" value="Genomic_DNA"/>
</dbReference>
<reference evidence="1" key="1">
    <citation type="submission" date="2022-12" db="EMBL/GenBank/DDBJ databases">
        <title>Genome Sequence of Lasiodiplodia mahajangana.</title>
        <authorList>
            <person name="Buettner E."/>
        </authorList>
    </citation>
    <scope>NUCLEOTIDE SEQUENCE</scope>
    <source>
        <strain evidence="1">VT137</strain>
    </source>
</reference>
<dbReference type="Proteomes" id="UP001153332">
    <property type="component" value="Unassembled WGS sequence"/>
</dbReference>
<name>A0ACC2JVW4_9PEZI</name>
<comment type="caution">
    <text evidence="1">The sequence shown here is derived from an EMBL/GenBank/DDBJ whole genome shotgun (WGS) entry which is preliminary data.</text>
</comment>
<evidence type="ECO:0000313" key="2">
    <source>
        <dbReference type="Proteomes" id="UP001153332"/>
    </source>
</evidence>
<proteinExistence type="predicted"/>